<evidence type="ECO:0000259" key="4">
    <source>
        <dbReference type="PROSITE" id="PS51192"/>
    </source>
</evidence>
<dbReference type="Gene3D" id="3.40.50.300">
    <property type="entry name" value="P-loop containing nucleotide triphosphate hydrolases"/>
    <property type="match status" value="2"/>
</dbReference>
<keyword evidence="2" id="KW-0067">ATP-binding</keyword>
<evidence type="ECO:0000313" key="6">
    <source>
        <dbReference type="EMBL" id="RJG24846.1"/>
    </source>
</evidence>
<dbReference type="InterPro" id="IPR011545">
    <property type="entry name" value="DEAD/DEAH_box_helicase_dom"/>
</dbReference>
<comment type="caution">
    <text evidence="6">The sequence shown here is derived from an EMBL/GenBank/DDBJ whole genome shotgun (WGS) entry which is preliminary data.</text>
</comment>
<dbReference type="Pfam" id="PF00271">
    <property type="entry name" value="Helicase_C"/>
    <property type="match status" value="1"/>
</dbReference>
<evidence type="ECO:0000256" key="1">
    <source>
        <dbReference type="ARBA" id="ARBA00022741"/>
    </source>
</evidence>
<feature type="domain" description="Helicase ATP-binding" evidence="4">
    <location>
        <begin position="349"/>
        <end position="501"/>
    </location>
</feature>
<keyword evidence="6" id="KW-0347">Helicase</keyword>
<dbReference type="Pfam" id="PF00270">
    <property type="entry name" value="DEAD"/>
    <property type="match status" value="1"/>
</dbReference>
<dbReference type="PANTHER" id="PTHR30580:SF1">
    <property type="entry name" value="COMF OPERON PROTEIN 1"/>
    <property type="match status" value="1"/>
</dbReference>
<keyword evidence="3" id="KW-0238">DNA-binding</keyword>
<dbReference type="SMART" id="SM00490">
    <property type="entry name" value="HELICc"/>
    <property type="match status" value="1"/>
</dbReference>
<dbReference type="OrthoDB" id="2077914at2"/>
<dbReference type="GO" id="GO:0005524">
    <property type="term" value="F:ATP binding"/>
    <property type="evidence" value="ECO:0007669"/>
    <property type="project" value="UniProtKB-KW"/>
</dbReference>
<sequence>MQVRVYAVRSENGWHTGMTLDWRVDAGYWLSEDGGKRRGMKLVVLQPALPIFIGLAMLEDFIENEEMDQWGKRGWTKYYRDALHSYRELLYLFTDSDRHGEEEWFTVMILEAPDAEPNAQAVKEGRQEAYRVAESPAVYRIEEKVTRRAPALERLSEAGGALRGTLQADAWQLAEALQGRLVSDEELVSLMEDKGWHGWIPLRHTFIQLGCLHGWLEVHAGIMPAEEEGKRWASKAMSRWRTASAVYRCNRCGSTEDMTVSACASCGSMECRTCTHCLNLGRIRSCSLLVAGSSFRPPASASERAAREEECGPRLAKWGLAPAQEAASTDALRYIASVRRDIDGGRSIDSRQAVTGTFLLWAVTGAGKTEMIFPLIEDALLHGGRALVATPRRDVVLELKPRIEKAFPAERVVTLYGGSPERWGEGRITLATTHQLLRFDRAFDLVIIDELDAFPYHNDPMLHRAAERVCRRGGVFVFLSATPPEVMQRQVRRGTLRHARVPVRYHRHPLPVPARVAMPAVASCLARGSFPGVLLRRMAESVGRGAQVFIFITRIRQVEGVVQLLQRQFPQVRVEGTSAADAQRGDRVLRFRKRDIRMLVTTTILERGVTVPKSDVYILDADDKLFDEASLVQMAGRAGRSKDDPAGTVVFGSRQWNRAQRRAVRQIRGMNRLARRRGYLLPIYSERSWRNG</sequence>
<evidence type="ECO:0000256" key="3">
    <source>
        <dbReference type="ARBA" id="ARBA00023125"/>
    </source>
</evidence>
<dbReference type="GO" id="GO:0006310">
    <property type="term" value="P:DNA recombination"/>
    <property type="evidence" value="ECO:0007669"/>
    <property type="project" value="TreeGrafter"/>
</dbReference>
<name>A0A3A3GKF6_PANTH</name>
<dbReference type="GO" id="GO:0003677">
    <property type="term" value="F:DNA binding"/>
    <property type="evidence" value="ECO:0007669"/>
    <property type="project" value="UniProtKB-KW"/>
</dbReference>
<dbReference type="InterPro" id="IPR001650">
    <property type="entry name" value="Helicase_C-like"/>
</dbReference>
<dbReference type="PROSITE" id="PS51194">
    <property type="entry name" value="HELICASE_CTER"/>
    <property type="match status" value="1"/>
</dbReference>
<accession>A0A3A3GKF6</accession>
<dbReference type="EMBL" id="QYZD01000005">
    <property type="protein sequence ID" value="RJG24846.1"/>
    <property type="molecule type" value="Genomic_DNA"/>
</dbReference>
<dbReference type="PROSITE" id="PS51192">
    <property type="entry name" value="HELICASE_ATP_BIND_1"/>
    <property type="match status" value="1"/>
</dbReference>
<dbReference type="SMART" id="SM00487">
    <property type="entry name" value="DEXDc"/>
    <property type="match status" value="1"/>
</dbReference>
<dbReference type="GO" id="GO:0006302">
    <property type="term" value="P:double-strand break repair"/>
    <property type="evidence" value="ECO:0007669"/>
    <property type="project" value="TreeGrafter"/>
</dbReference>
<evidence type="ECO:0000259" key="5">
    <source>
        <dbReference type="PROSITE" id="PS51194"/>
    </source>
</evidence>
<dbReference type="AlphaFoldDB" id="A0A3A3GKF6"/>
<dbReference type="RefSeq" id="WP_119792600.1">
    <property type="nucleotide sequence ID" value="NZ_QYZD01000005.1"/>
</dbReference>
<dbReference type="GO" id="GO:0043138">
    <property type="term" value="F:3'-5' DNA helicase activity"/>
    <property type="evidence" value="ECO:0007669"/>
    <property type="project" value="TreeGrafter"/>
</dbReference>
<dbReference type="GO" id="GO:0006270">
    <property type="term" value="P:DNA replication initiation"/>
    <property type="evidence" value="ECO:0007669"/>
    <property type="project" value="TreeGrafter"/>
</dbReference>
<feature type="domain" description="Helicase C-terminal" evidence="5">
    <location>
        <begin position="534"/>
        <end position="689"/>
    </location>
</feature>
<dbReference type="PANTHER" id="PTHR30580">
    <property type="entry name" value="PRIMOSOMAL PROTEIN N"/>
    <property type="match status" value="1"/>
</dbReference>
<evidence type="ECO:0000313" key="7">
    <source>
        <dbReference type="Proteomes" id="UP000266177"/>
    </source>
</evidence>
<evidence type="ECO:0000256" key="2">
    <source>
        <dbReference type="ARBA" id="ARBA00022840"/>
    </source>
</evidence>
<dbReference type="InterPro" id="IPR027417">
    <property type="entry name" value="P-loop_NTPase"/>
</dbReference>
<gene>
    <name evidence="6" type="ORF">DQX05_08360</name>
</gene>
<reference evidence="6 7" key="1">
    <citation type="submission" date="2018-09" db="EMBL/GenBank/DDBJ databases">
        <title>Paenibacillus SK2017-BO5.</title>
        <authorList>
            <person name="Piskunova J.V."/>
            <person name="Dubiley S.A."/>
            <person name="Severinov K.V."/>
        </authorList>
    </citation>
    <scope>NUCLEOTIDE SEQUENCE [LARGE SCALE GENOMIC DNA]</scope>
    <source>
        <strain evidence="6 7">BO5</strain>
    </source>
</reference>
<protein>
    <submittedName>
        <fullName evidence="6">DNA/RNA helicase</fullName>
    </submittedName>
</protein>
<keyword evidence="6" id="KW-0378">Hydrolase</keyword>
<proteinExistence type="predicted"/>
<dbReference type="InterPro" id="IPR014001">
    <property type="entry name" value="Helicase_ATP-bd"/>
</dbReference>
<keyword evidence="1" id="KW-0547">Nucleotide-binding</keyword>
<dbReference type="SUPFAM" id="SSF52540">
    <property type="entry name" value="P-loop containing nucleoside triphosphate hydrolases"/>
    <property type="match status" value="1"/>
</dbReference>
<dbReference type="Proteomes" id="UP000266177">
    <property type="component" value="Unassembled WGS sequence"/>
</dbReference>
<organism evidence="6 7">
    <name type="scientific">Paenibacillus thiaminolyticus</name>
    <name type="common">Bacillus thiaminolyticus</name>
    <dbReference type="NCBI Taxonomy" id="49283"/>
    <lineage>
        <taxon>Bacteria</taxon>
        <taxon>Bacillati</taxon>
        <taxon>Bacillota</taxon>
        <taxon>Bacilli</taxon>
        <taxon>Bacillales</taxon>
        <taxon>Paenibacillaceae</taxon>
        <taxon>Paenibacillus</taxon>
    </lineage>
</organism>